<dbReference type="Proteomes" id="UP000790377">
    <property type="component" value="Unassembled WGS sequence"/>
</dbReference>
<proteinExistence type="predicted"/>
<evidence type="ECO:0000313" key="1">
    <source>
        <dbReference type="EMBL" id="KAH7904061.1"/>
    </source>
</evidence>
<keyword evidence="2" id="KW-1185">Reference proteome</keyword>
<dbReference type="EMBL" id="MU268625">
    <property type="protein sequence ID" value="KAH7904061.1"/>
    <property type="molecule type" value="Genomic_DNA"/>
</dbReference>
<protein>
    <submittedName>
        <fullName evidence="1">Uncharacterized protein</fullName>
    </submittedName>
</protein>
<reference evidence="1" key="1">
    <citation type="journal article" date="2021" name="New Phytol.">
        <title>Evolutionary innovations through gain and loss of genes in the ectomycorrhizal Boletales.</title>
        <authorList>
            <person name="Wu G."/>
            <person name="Miyauchi S."/>
            <person name="Morin E."/>
            <person name="Kuo A."/>
            <person name="Drula E."/>
            <person name="Varga T."/>
            <person name="Kohler A."/>
            <person name="Feng B."/>
            <person name="Cao Y."/>
            <person name="Lipzen A."/>
            <person name="Daum C."/>
            <person name="Hundley H."/>
            <person name="Pangilinan J."/>
            <person name="Johnson J."/>
            <person name="Barry K."/>
            <person name="LaButti K."/>
            <person name="Ng V."/>
            <person name="Ahrendt S."/>
            <person name="Min B."/>
            <person name="Choi I.G."/>
            <person name="Park H."/>
            <person name="Plett J.M."/>
            <person name="Magnuson J."/>
            <person name="Spatafora J.W."/>
            <person name="Nagy L.G."/>
            <person name="Henrissat B."/>
            <person name="Grigoriev I.V."/>
            <person name="Yang Z.L."/>
            <person name="Xu J."/>
            <person name="Martin F.M."/>
        </authorList>
    </citation>
    <scope>NUCLEOTIDE SEQUENCE</scope>
    <source>
        <strain evidence="1">ATCC 28755</strain>
    </source>
</reference>
<organism evidence="1 2">
    <name type="scientific">Hygrophoropsis aurantiaca</name>
    <dbReference type="NCBI Taxonomy" id="72124"/>
    <lineage>
        <taxon>Eukaryota</taxon>
        <taxon>Fungi</taxon>
        <taxon>Dikarya</taxon>
        <taxon>Basidiomycota</taxon>
        <taxon>Agaricomycotina</taxon>
        <taxon>Agaricomycetes</taxon>
        <taxon>Agaricomycetidae</taxon>
        <taxon>Boletales</taxon>
        <taxon>Coniophorineae</taxon>
        <taxon>Hygrophoropsidaceae</taxon>
        <taxon>Hygrophoropsis</taxon>
    </lineage>
</organism>
<accession>A0ACB7ZSL6</accession>
<name>A0ACB7ZSL6_9AGAM</name>
<evidence type="ECO:0000313" key="2">
    <source>
        <dbReference type="Proteomes" id="UP000790377"/>
    </source>
</evidence>
<gene>
    <name evidence="1" type="ORF">BJ138DRAFT_36158</name>
</gene>
<comment type="caution">
    <text evidence="1">The sequence shown here is derived from an EMBL/GenBank/DDBJ whole genome shotgun (WGS) entry which is preliminary data.</text>
</comment>
<sequence>MNIQSYQTPSDIMIHPSLPDNASILSAGTVLPPYESLAQRLSSHGSERRFTSSSYQTNSTMPPLYREDNAPDVPYSSHDLPTIQSQILPSDRTLERCPSSNTLSTLTVDTSYETEHTYGLSDKKGSPLATLRVKSMARSPHEIPTFIEGLDIHGSVDFNLPSNSNIQSATLTLEGSILHGFSRAGATHLPLILGGNTPKMNSSYNERLAFLNQRQVMRWGNSTSVRIGIFKSKKEGQPSGKFTCPFELSFPDTLYLPYGPLRPYKLPPSFSQPFTKDSVEYKLILAIKNANFMPQTKIVVMIHFIPLNRPKPASILRQVSYRDNIPLLGPDLDPEGWHCLPTTKVFRKIVSDNRHVVVDCTLSLAKPLCYTRGSVLPCHIAMHSENAQALDILTAPKACKIRLHRIAGTFSRTSPQENREIADKFPHTSVFVASAMMWLARDNNDSHTRYLEGEIPLSNDLTPSTILDDFEVSYSVVLLPFEMHGFTPHWPDNDPLSEVSVEIATAYAPGPRPRSYAASAGLFYANRVLTEQFEAAPMKLVQRWGIRR</sequence>